<evidence type="ECO:0000313" key="2">
    <source>
        <dbReference type="EMBL" id="GAA4418184.1"/>
    </source>
</evidence>
<reference evidence="3" key="1">
    <citation type="journal article" date="2019" name="Int. J. Syst. Evol. Microbiol.">
        <title>The Global Catalogue of Microorganisms (GCM) 10K type strain sequencing project: providing services to taxonomists for standard genome sequencing and annotation.</title>
        <authorList>
            <consortium name="The Broad Institute Genomics Platform"/>
            <consortium name="The Broad Institute Genome Sequencing Center for Infectious Disease"/>
            <person name="Wu L."/>
            <person name="Ma J."/>
        </authorList>
    </citation>
    <scope>NUCLEOTIDE SEQUENCE [LARGE SCALE GENOMIC DNA]</scope>
    <source>
        <strain evidence="3">JCM 31890</strain>
    </source>
</reference>
<protein>
    <submittedName>
        <fullName evidence="2">Prepilin-type N-terminal cleavage/methylation domain-containing protein</fullName>
    </submittedName>
</protein>
<name>A0ABP8KXI5_9BURK</name>
<organism evidence="2 3">
    <name type="scientific">Acidovorax lacteus</name>
    <dbReference type="NCBI Taxonomy" id="1924988"/>
    <lineage>
        <taxon>Bacteria</taxon>
        <taxon>Pseudomonadati</taxon>
        <taxon>Pseudomonadota</taxon>
        <taxon>Betaproteobacteria</taxon>
        <taxon>Burkholderiales</taxon>
        <taxon>Comamonadaceae</taxon>
        <taxon>Acidovorax</taxon>
    </lineage>
</organism>
<dbReference type="EMBL" id="BAABEX010000003">
    <property type="protein sequence ID" value="GAA4418184.1"/>
    <property type="molecule type" value="Genomic_DNA"/>
</dbReference>
<accession>A0ABP8KXI5</accession>
<keyword evidence="1" id="KW-1133">Transmembrane helix</keyword>
<feature type="transmembrane region" description="Helical" evidence="1">
    <location>
        <begin position="12"/>
        <end position="32"/>
    </location>
</feature>
<evidence type="ECO:0000256" key="1">
    <source>
        <dbReference type="SAM" id="Phobius"/>
    </source>
</evidence>
<sequence>MILQAQRGWSVLELAMVLAIVGLLAWSGLSVLEGGQARQDRDRALQQAEAWRDRLRTFALHNRRLPCPDLTGQGWEGDAAGSCAAAMTGWLPYRALGLDLPAEELRAAYAVFRLANVASPGQDADLAVQRERTGDAPGSLAYQDVFDLVRGLNNAAALAAAQAGGVITTQPHLTGNGGQAGAIDCVGLPRDNVAFRVLVPLKDRDGDASRFDGGHTLQGLCSEAPGAAMRHTQDDVVLAEGFGALAGWLQARAW</sequence>
<keyword evidence="1" id="KW-0812">Transmembrane</keyword>
<evidence type="ECO:0000313" key="3">
    <source>
        <dbReference type="Proteomes" id="UP001501788"/>
    </source>
</evidence>
<gene>
    <name evidence="2" type="ORF">GCM10023090_02800</name>
</gene>
<proteinExistence type="predicted"/>
<dbReference type="InterPro" id="IPR045584">
    <property type="entry name" value="Pilin-like"/>
</dbReference>
<comment type="caution">
    <text evidence="2">The sequence shown here is derived from an EMBL/GenBank/DDBJ whole genome shotgun (WGS) entry which is preliminary data.</text>
</comment>
<dbReference type="RefSeq" id="WP_345060495.1">
    <property type="nucleotide sequence ID" value="NZ_BAABEX010000003.1"/>
</dbReference>
<dbReference type="Proteomes" id="UP001501788">
    <property type="component" value="Unassembled WGS sequence"/>
</dbReference>
<dbReference type="SUPFAM" id="SSF54523">
    <property type="entry name" value="Pili subunits"/>
    <property type="match status" value="1"/>
</dbReference>
<keyword evidence="1" id="KW-0472">Membrane</keyword>
<keyword evidence="3" id="KW-1185">Reference proteome</keyword>